<dbReference type="InterPro" id="IPR036397">
    <property type="entry name" value="RNaseH_sf"/>
</dbReference>
<keyword evidence="2" id="KW-1185">Reference proteome</keyword>
<gene>
    <name evidence="3" type="primary">LOC110765645</name>
</gene>
<dbReference type="AlphaFoldDB" id="A0A6P5TB64"/>
<evidence type="ECO:0000313" key="3">
    <source>
        <dbReference type="RefSeq" id="XP_021824503.1"/>
    </source>
</evidence>
<dbReference type="GO" id="GO:0003676">
    <property type="term" value="F:nucleic acid binding"/>
    <property type="evidence" value="ECO:0007669"/>
    <property type="project" value="InterPro"/>
</dbReference>
<dbReference type="PANTHER" id="PTHR47723:SF23">
    <property type="entry name" value="REVERSE TRANSCRIPTASE-LIKE PROTEIN"/>
    <property type="match status" value="1"/>
</dbReference>
<dbReference type="CDD" id="cd06222">
    <property type="entry name" value="RNase_H_like"/>
    <property type="match status" value="1"/>
</dbReference>
<dbReference type="InterPro" id="IPR002156">
    <property type="entry name" value="RNaseH_domain"/>
</dbReference>
<dbReference type="KEGG" id="pavi:110765645"/>
<proteinExistence type="predicted"/>
<dbReference type="InterPro" id="IPR012337">
    <property type="entry name" value="RNaseH-like_sf"/>
</dbReference>
<dbReference type="Gene3D" id="3.30.420.10">
    <property type="entry name" value="Ribonuclease H-like superfamily/Ribonuclease H"/>
    <property type="match status" value="1"/>
</dbReference>
<protein>
    <submittedName>
        <fullName evidence="3">Uncharacterized protein LOC110765645</fullName>
    </submittedName>
</protein>
<dbReference type="InterPro" id="IPR053151">
    <property type="entry name" value="RNase_H-like"/>
</dbReference>
<evidence type="ECO:0000313" key="2">
    <source>
        <dbReference type="Proteomes" id="UP000515124"/>
    </source>
</evidence>
<dbReference type="SUPFAM" id="SSF53098">
    <property type="entry name" value="Ribonuclease H-like"/>
    <property type="match status" value="1"/>
</dbReference>
<dbReference type="GeneID" id="110765645"/>
<dbReference type="PANTHER" id="PTHR47723">
    <property type="entry name" value="OS05G0353850 PROTEIN"/>
    <property type="match status" value="1"/>
</dbReference>
<dbReference type="InterPro" id="IPR044730">
    <property type="entry name" value="RNase_H-like_dom_plant"/>
</dbReference>
<evidence type="ECO:0000259" key="1">
    <source>
        <dbReference type="Pfam" id="PF13456"/>
    </source>
</evidence>
<dbReference type="RefSeq" id="XP_021824503.1">
    <property type="nucleotide sequence ID" value="XM_021968811.1"/>
</dbReference>
<feature type="domain" description="RNase H type-1" evidence="1">
    <location>
        <begin position="14"/>
        <end position="121"/>
    </location>
</feature>
<name>A0A6P5TB64_PRUAV</name>
<accession>A0A6P5TB64</accession>
<dbReference type="GO" id="GO:0004523">
    <property type="term" value="F:RNA-DNA hybrid ribonuclease activity"/>
    <property type="evidence" value="ECO:0007669"/>
    <property type="project" value="InterPro"/>
</dbReference>
<reference evidence="3" key="1">
    <citation type="submission" date="2025-08" db="UniProtKB">
        <authorList>
            <consortium name="RefSeq"/>
        </authorList>
    </citation>
    <scope>IDENTIFICATION</scope>
</reference>
<dbReference type="Pfam" id="PF13456">
    <property type="entry name" value="RVT_3"/>
    <property type="match status" value="1"/>
</dbReference>
<organism evidence="2 3">
    <name type="scientific">Prunus avium</name>
    <name type="common">Cherry</name>
    <name type="synonym">Cerasus avium</name>
    <dbReference type="NCBI Taxonomy" id="42229"/>
    <lineage>
        <taxon>Eukaryota</taxon>
        <taxon>Viridiplantae</taxon>
        <taxon>Streptophyta</taxon>
        <taxon>Embryophyta</taxon>
        <taxon>Tracheophyta</taxon>
        <taxon>Spermatophyta</taxon>
        <taxon>Magnoliopsida</taxon>
        <taxon>eudicotyledons</taxon>
        <taxon>Gunneridae</taxon>
        <taxon>Pentapetalae</taxon>
        <taxon>rosids</taxon>
        <taxon>fabids</taxon>
        <taxon>Rosales</taxon>
        <taxon>Rosaceae</taxon>
        <taxon>Amygdaloideae</taxon>
        <taxon>Amygdaleae</taxon>
        <taxon>Prunus</taxon>
    </lineage>
</organism>
<sequence>MAGQIGMEYWRQNSKCEKGFVIRNFDGHVLLAGAKNIGDNTILVAECMSLRDGLAYAIHRGWRNILVEGDSKLIIDCANQAADPPWSVCALMKDIKLLSSLCDALSFSHIYCEANFLADAVTGLGHGLTPFKL</sequence>
<dbReference type="Proteomes" id="UP000515124">
    <property type="component" value="Unplaced"/>
</dbReference>